<evidence type="ECO:0000256" key="3">
    <source>
        <dbReference type="ARBA" id="ARBA00012944"/>
    </source>
</evidence>
<dbReference type="Gene3D" id="1.20.58.1610">
    <property type="entry name" value="NADH:ubiquinone/plastoquinone oxidoreductase, chain 3"/>
    <property type="match status" value="1"/>
</dbReference>
<keyword evidence="11 13" id="KW-0472">Membrane</keyword>
<comment type="similarity">
    <text evidence="2 13">Belongs to the complex I subunit 3 family.</text>
</comment>
<keyword evidence="13" id="KW-0249">Electron transport</keyword>
<dbReference type="InterPro" id="IPR038430">
    <property type="entry name" value="NDAH_ubi_oxred_su3_sf"/>
</dbReference>
<keyword evidence="10 13" id="KW-0830">Ubiquinone</keyword>
<evidence type="ECO:0000256" key="6">
    <source>
        <dbReference type="ARBA" id="ARBA00022692"/>
    </source>
</evidence>
<evidence type="ECO:0000256" key="12">
    <source>
        <dbReference type="ARBA" id="ARBA00049551"/>
    </source>
</evidence>
<evidence type="ECO:0000256" key="1">
    <source>
        <dbReference type="ARBA" id="ARBA00004141"/>
    </source>
</evidence>
<evidence type="ECO:0000313" key="14">
    <source>
        <dbReference type="EMBL" id="AIE43814.1"/>
    </source>
</evidence>
<evidence type="ECO:0000256" key="8">
    <source>
        <dbReference type="ARBA" id="ARBA00022989"/>
    </source>
</evidence>
<dbReference type="FunFam" id="1.20.58.1610:FF:000004">
    <property type="entry name" value="NADH-quinone oxidoreductase subunit A"/>
    <property type="match status" value="1"/>
</dbReference>
<organism evidence="14">
    <name type="scientific">Lophophysema eversa</name>
    <dbReference type="NCBI Taxonomy" id="1510205"/>
    <lineage>
        <taxon>Eukaryota</taxon>
        <taxon>Metazoa</taxon>
        <taxon>Porifera</taxon>
        <taxon>Hexactinellida</taxon>
        <taxon>Amphidiscophora</taxon>
        <taxon>Amphidiscosida</taxon>
        <taxon>Hyalonematidae</taxon>
        <taxon>Lophophysema</taxon>
    </lineage>
</organism>
<dbReference type="GO" id="GO:0031966">
    <property type="term" value="C:mitochondrial membrane"/>
    <property type="evidence" value="ECO:0007669"/>
    <property type="project" value="UniProtKB-SubCell"/>
</dbReference>
<keyword evidence="13" id="KW-0679">Respiratory chain</keyword>
<feature type="transmembrane region" description="Helical" evidence="13">
    <location>
        <begin position="61"/>
        <end position="81"/>
    </location>
</feature>
<keyword evidence="7 13" id="KW-1278">Translocase</keyword>
<feature type="transmembrane region" description="Helical" evidence="13">
    <location>
        <begin position="93"/>
        <end position="112"/>
    </location>
</feature>
<reference evidence="14" key="1">
    <citation type="journal article" date="2014" name="Mitochondrial DNA">
        <title>The mitochondrial genome of the deep-sea glass sponge Lophophysema eversa (Porifera, Hexacinellida, Hyalonematidae).</title>
        <authorList>
            <person name="Zhang Y."/>
            <person name="Sun J."/>
            <person name="Li X."/>
            <person name="Qiu J.-W."/>
        </authorList>
    </citation>
    <scope>NUCLEOTIDE SEQUENCE</scope>
</reference>
<dbReference type="InterPro" id="IPR000440">
    <property type="entry name" value="NADH_UbQ/plastoQ_OxRdtase_su3"/>
</dbReference>
<keyword evidence="6 13" id="KW-0812">Transmembrane</keyword>
<proteinExistence type="inferred from homology"/>
<dbReference type="Pfam" id="PF00507">
    <property type="entry name" value="Oxidored_q4"/>
    <property type="match status" value="1"/>
</dbReference>
<evidence type="ECO:0000256" key="5">
    <source>
        <dbReference type="ARBA" id="ARBA00022448"/>
    </source>
</evidence>
<comment type="function">
    <text evidence="13">Core subunit of the mitochondrial membrane respiratory chain NADH dehydrogenase (Complex I) which catalyzes electron transfer from NADH through the respiratory chain, using ubiquinone as an electron acceptor. Essential for the catalytic activity of complex I.</text>
</comment>
<dbReference type="EC" id="7.1.1.2" evidence="3 13"/>
<comment type="subcellular location">
    <subcellularLocation>
        <location evidence="1">Membrane</location>
        <topology evidence="1">Multi-pass membrane protein</topology>
    </subcellularLocation>
    <subcellularLocation>
        <location evidence="13">Mitochondrion membrane</location>
        <topology evidence="13">Multi-pass membrane protein</topology>
    </subcellularLocation>
</comment>
<protein>
    <recommendedName>
        <fullName evidence="4 13">NADH-ubiquinone oxidoreductase chain 3</fullName>
        <ecNumber evidence="3 13">7.1.1.2</ecNumber>
    </recommendedName>
</protein>
<dbReference type="AlphaFoldDB" id="A0A068LCI0"/>
<keyword evidence="5 13" id="KW-0813">Transport</keyword>
<dbReference type="PANTHER" id="PTHR11058:SF9">
    <property type="entry name" value="NADH-UBIQUINONE OXIDOREDUCTASE CHAIN 3"/>
    <property type="match status" value="1"/>
</dbReference>
<name>A0A068LCI0_9METZ</name>
<evidence type="ECO:0000256" key="9">
    <source>
        <dbReference type="ARBA" id="ARBA00023027"/>
    </source>
</evidence>
<comment type="catalytic activity">
    <reaction evidence="12 13">
        <text>a ubiquinone + NADH + 5 H(+)(in) = a ubiquinol + NAD(+) + 4 H(+)(out)</text>
        <dbReference type="Rhea" id="RHEA:29091"/>
        <dbReference type="Rhea" id="RHEA-COMP:9565"/>
        <dbReference type="Rhea" id="RHEA-COMP:9566"/>
        <dbReference type="ChEBI" id="CHEBI:15378"/>
        <dbReference type="ChEBI" id="CHEBI:16389"/>
        <dbReference type="ChEBI" id="CHEBI:17976"/>
        <dbReference type="ChEBI" id="CHEBI:57540"/>
        <dbReference type="ChEBI" id="CHEBI:57945"/>
        <dbReference type="EC" id="7.1.1.2"/>
    </reaction>
</comment>
<dbReference type="PANTHER" id="PTHR11058">
    <property type="entry name" value="NADH-UBIQUINONE OXIDOREDUCTASE CHAIN 3"/>
    <property type="match status" value="1"/>
</dbReference>
<sequence>MNNTEYTPILATLLIRTLLRRILVIITHHTRKRKPDPEKISTYECGFDPFESARLPFSIKFFLIGILFMLFDIEISFIFPWCLSIKNNNINRIINMLLFLTILTWGFIYEWISGGLNWE</sequence>
<keyword evidence="13 14" id="KW-0496">Mitochondrion</keyword>
<evidence type="ECO:0000256" key="11">
    <source>
        <dbReference type="ARBA" id="ARBA00023136"/>
    </source>
</evidence>
<evidence type="ECO:0000256" key="10">
    <source>
        <dbReference type="ARBA" id="ARBA00023075"/>
    </source>
</evidence>
<evidence type="ECO:0000256" key="2">
    <source>
        <dbReference type="ARBA" id="ARBA00008472"/>
    </source>
</evidence>
<keyword evidence="9 13" id="KW-0520">NAD</keyword>
<evidence type="ECO:0000256" key="4">
    <source>
        <dbReference type="ARBA" id="ARBA00021007"/>
    </source>
</evidence>
<dbReference type="GO" id="GO:0008137">
    <property type="term" value="F:NADH dehydrogenase (ubiquinone) activity"/>
    <property type="evidence" value="ECO:0007669"/>
    <property type="project" value="UniProtKB-UniRule"/>
</dbReference>
<gene>
    <name evidence="14" type="primary">nad3</name>
</gene>
<evidence type="ECO:0000256" key="7">
    <source>
        <dbReference type="ARBA" id="ARBA00022967"/>
    </source>
</evidence>
<dbReference type="EMBL" id="KM035411">
    <property type="protein sequence ID" value="AIE43814.1"/>
    <property type="molecule type" value="Genomic_DNA"/>
</dbReference>
<dbReference type="GO" id="GO:0030964">
    <property type="term" value="C:NADH dehydrogenase complex"/>
    <property type="evidence" value="ECO:0007669"/>
    <property type="project" value="TreeGrafter"/>
</dbReference>
<evidence type="ECO:0000256" key="13">
    <source>
        <dbReference type="RuleBase" id="RU003640"/>
    </source>
</evidence>
<geneLocation type="mitochondrion" evidence="14"/>
<keyword evidence="8 13" id="KW-1133">Transmembrane helix</keyword>
<accession>A0A068LCI0</accession>